<feature type="transmembrane region" description="Helical" evidence="1">
    <location>
        <begin position="113"/>
        <end position="136"/>
    </location>
</feature>
<dbReference type="EMBL" id="JAGYPG010000002">
    <property type="protein sequence ID" value="MBS4195809.1"/>
    <property type="molecule type" value="Genomic_DNA"/>
</dbReference>
<keyword evidence="1" id="KW-1133">Transmembrane helix</keyword>
<protein>
    <recommendedName>
        <fullName evidence="4">Yip1 domain-containing protein</fullName>
    </recommendedName>
</protein>
<keyword evidence="3" id="KW-1185">Reference proteome</keyword>
<reference evidence="2 3" key="1">
    <citation type="submission" date="2021-05" db="EMBL/GenBank/DDBJ databases">
        <title>Novel Bacillus species.</title>
        <authorList>
            <person name="Liu G."/>
        </authorList>
    </citation>
    <scope>NUCLEOTIDE SEQUENCE [LARGE SCALE GENOMIC DNA]</scope>
    <source>
        <strain evidence="3">FJAT-49780</strain>
    </source>
</reference>
<feature type="transmembrane region" description="Helical" evidence="1">
    <location>
        <begin position="194"/>
        <end position="214"/>
    </location>
</feature>
<dbReference type="Proteomes" id="UP000681414">
    <property type="component" value="Unassembled WGS sequence"/>
</dbReference>
<evidence type="ECO:0000313" key="3">
    <source>
        <dbReference type="Proteomes" id="UP000681414"/>
    </source>
</evidence>
<feature type="transmembrane region" description="Helical" evidence="1">
    <location>
        <begin position="78"/>
        <end position="101"/>
    </location>
</feature>
<accession>A0A942TGQ9</accession>
<evidence type="ECO:0000313" key="2">
    <source>
        <dbReference type="EMBL" id="MBS4195809.1"/>
    </source>
</evidence>
<feature type="transmembrane region" description="Helical" evidence="1">
    <location>
        <begin position="159"/>
        <end position="182"/>
    </location>
</feature>
<organism evidence="2 3">
    <name type="scientific">Lederbergia citri</name>
    <dbReference type="NCBI Taxonomy" id="2833580"/>
    <lineage>
        <taxon>Bacteria</taxon>
        <taxon>Bacillati</taxon>
        <taxon>Bacillota</taxon>
        <taxon>Bacilli</taxon>
        <taxon>Bacillales</taxon>
        <taxon>Bacillaceae</taxon>
        <taxon>Lederbergia</taxon>
    </lineage>
</organism>
<evidence type="ECO:0008006" key="4">
    <source>
        <dbReference type="Google" id="ProtNLM"/>
    </source>
</evidence>
<comment type="caution">
    <text evidence="2">The sequence shown here is derived from an EMBL/GenBank/DDBJ whole genome shotgun (WGS) entry which is preliminary data.</text>
</comment>
<evidence type="ECO:0000256" key="1">
    <source>
        <dbReference type="SAM" id="Phobius"/>
    </source>
</evidence>
<keyword evidence="1" id="KW-0472">Membrane</keyword>
<name>A0A942TGQ9_9BACI</name>
<dbReference type="RefSeq" id="WP_213124999.1">
    <property type="nucleotide sequence ID" value="NZ_JAGYPG010000002.1"/>
</dbReference>
<dbReference type="AlphaFoldDB" id="A0A942TGQ9"/>
<feature type="transmembrane region" description="Helical" evidence="1">
    <location>
        <begin position="34"/>
        <end position="58"/>
    </location>
</feature>
<proteinExistence type="predicted"/>
<sequence length="220" mass="25332">MIYQTSIFKGLFYPLRSFFQLHKAEAIYGLNIRLFWLFFSSSIVFLISGSFGIGSHVLSPELALSSSLQYETLKSYFIIGRVILGLLYTGSIIFFIALFYWTFSDTFYRKFIVVQAFCLPILLVEQVTYIILAVFFDLPWFSSPLSLGVIAQYITKIDYFIYLLGSISIFKIWVVVVQYRGVRTLIMLSRLKSALLVISINLLFWALTAVLALINFNTFL</sequence>
<keyword evidence="1" id="KW-0812">Transmembrane</keyword>
<gene>
    <name evidence="2" type="ORF">KHA97_12145</name>
</gene>